<organism evidence="1 2">
    <name type="scientific">Moraxella cuniculi DSM 21768</name>
    <dbReference type="NCBI Taxonomy" id="1122245"/>
    <lineage>
        <taxon>Bacteria</taxon>
        <taxon>Pseudomonadati</taxon>
        <taxon>Pseudomonadota</taxon>
        <taxon>Gammaproteobacteria</taxon>
        <taxon>Moraxellales</taxon>
        <taxon>Moraxellaceae</taxon>
        <taxon>Moraxella</taxon>
    </lineage>
</organism>
<evidence type="ECO:0000313" key="2">
    <source>
        <dbReference type="Proteomes" id="UP000187495"/>
    </source>
</evidence>
<proteinExistence type="predicted"/>
<sequence>MTLQRKQEISILSFWHKLEFFVPFDAKQKITEAQDDNRYCSFSINQLEELPQKQSVRHLLPTALPNKEFAGADIYLNLFDTGKISQIIQDILQEELSEYEQFSQEVMNADDGITCFAKLQILQNGALDIKNIQLSTVPWALGLSAKHGLGALNINTFEQDCLTLKDQLIQINQEYCVDPSSEANKSVGQYILSPAVLLRLVETLCQWAYHCPLIESNASIIGICLKWRDKYNKKELKNKQHEAKLNAEKDDGNKKIDDSDQEWAADDIGILNSFYAKDIHSIMRKINQGKHNPALSAYLKMAADEEKFDLYCNQSDWLIWQKLQPKYWNRGRWLSEPAHGLSLMQQFAVNTFFEEESQPVFSVNGPPGTGKTTLLRDIFAENIVRRAEVLAAMDKAQDAFIAMDKEKAISILKTELTGFEMVVVSSNNTAVENISRDLPKQSSLARDYQKNGQNAFGYLETVARNLIAKQGGKYKKLPKDQEVWGLFSCALGKKSQSE</sequence>
<reference evidence="2" key="1">
    <citation type="submission" date="2017-01" db="EMBL/GenBank/DDBJ databases">
        <authorList>
            <person name="Varghese N."/>
            <person name="Submissions S."/>
        </authorList>
    </citation>
    <scope>NUCLEOTIDE SEQUENCE [LARGE SCALE GENOMIC DNA]</scope>
    <source>
        <strain evidence="2">DSM 21768</strain>
    </source>
</reference>
<dbReference type="SUPFAM" id="SSF52540">
    <property type="entry name" value="P-loop containing nucleoside triphosphate hydrolases"/>
    <property type="match status" value="1"/>
</dbReference>
<dbReference type="AlphaFoldDB" id="A0A1N7D5P4"/>
<dbReference type="Proteomes" id="UP000187495">
    <property type="component" value="Unassembled WGS sequence"/>
</dbReference>
<dbReference type="EMBL" id="FTNU01000001">
    <property type="protein sequence ID" value="SIR71111.1"/>
    <property type="molecule type" value="Genomic_DNA"/>
</dbReference>
<gene>
    <name evidence="1" type="ORF">SAMN02745664_1012</name>
</gene>
<protein>
    <submittedName>
        <fullName evidence="1">Part of AAA domain-containing protein</fullName>
    </submittedName>
</protein>
<keyword evidence="2" id="KW-1185">Reference proteome</keyword>
<dbReference type="InterPro" id="IPR027417">
    <property type="entry name" value="P-loop_NTPase"/>
</dbReference>
<accession>A0A1N7D5P4</accession>
<name>A0A1N7D5P4_9GAMM</name>
<evidence type="ECO:0000313" key="1">
    <source>
        <dbReference type="EMBL" id="SIR71111.1"/>
    </source>
</evidence>
<dbReference type="Gene3D" id="3.40.50.300">
    <property type="entry name" value="P-loop containing nucleotide triphosphate hydrolases"/>
    <property type="match status" value="1"/>
</dbReference>
<dbReference type="RefSeq" id="WP_076554091.1">
    <property type="nucleotide sequence ID" value="NZ_FTNU01000001.1"/>
</dbReference>